<evidence type="ECO:0000256" key="1">
    <source>
        <dbReference type="SAM" id="MobiDB-lite"/>
    </source>
</evidence>
<reference evidence="2" key="1">
    <citation type="submission" date="2022-03" db="EMBL/GenBank/DDBJ databases">
        <authorList>
            <person name="Martin H S."/>
        </authorList>
    </citation>
    <scope>NUCLEOTIDE SEQUENCE</scope>
</reference>
<dbReference type="Proteomes" id="UP000837857">
    <property type="component" value="Chromosome 6"/>
</dbReference>
<dbReference type="EMBL" id="OW152818">
    <property type="protein sequence ID" value="CAH2070841.1"/>
    <property type="molecule type" value="Genomic_DNA"/>
</dbReference>
<evidence type="ECO:0000313" key="3">
    <source>
        <dbReference type="Proteomes" id="UP000837857"/>
    </source>
</evidence>
<organism evidence="2 3">
    <name type="scientific">Iphiclides podalirius</name>
    <name type="common">scarce swallowtail</name>
    <dbReference type="NCBI Taxonomy" id="110791"/>
    <lineage>
        <taxon>Eukaryota</taxon>
        <taxon>Metazoa</taxon>
        <taxon>Ecdysozoa</taxon>
        <taxon>Arthropoda</taxon>
        <taxon>Hexapoda</taxon>
        <taxon>Insecta</taxon>
        <taxon>Pterygota</taxon>
        <taxon>Neoptera</taxon>
        <taxon>Endopterygota</taxon>
        <taxon>Lepidoptera</taxon>
        <taxon>Glossata</taxon>
        <taxon>Ditrysia</taxon>
        <taxon>Papilionoidea</taxon>
        <taxon>Papilionidae</taxon>
        <taxon>Papilioninae</taxon>
        <taxon>Iphiclides</taxon>
    </lineage>
</organism>
<sequence length="86" mass="10058">MNEDISSGHSRSRSRYRSSLSGRPTFGHDFQTHIGVCMWRWALINRSAKIAPLVNKAAKGAPRSSEFLRRLYREFWNFLHWTYSGL</sequence>
<feature type="non-terminal residue" evidence="2">
    <location>
        <position position="86"/>
    </location>
</feature>
<protein>
    <submittedName>
        <fullName evidence="2">Uncharacterized protein</fullName>
    </submittedName>
</protein>
<name>A0ABN8J1I8_9NEOP</name>
<feature type="region of interest" description="Disordered" evidence="1">
    <location>
        <begin position="1"/>
        <end position="25"/>
    </location>
</feature>
<proteinExistence type="predicted"/>
<gene>
    <name evidence="2" type="ORF">IPOD504_LOCUS14869</name>
</gene>
<accession>A0ABN8J1I8</accession>
<evidence type="ECO:0000313" key="2">
    <source>
        <dbReference type="EMBL" id="CAH2070841.1"/>
    </source>
</evidence>
<keyword evidence="3" id="KW-1185">Reference proteome</keyword>